<dbReference type="PROSITE" id="PS51736">
    <property type="entry name" value="RECOMBINASES_3"/>
    <property type="match status" value="1"/>
</dbReference>
<gene>
    <name evidence="3" type="ORF">QQX09_13620</name>
</gene>
<dbReference type="InterPro" id="IPR006119">
    <property type="entry name" value="Resolv_N"/>
</dbReference>
<feature type="domain" description="Resolvase/invertase-type recombinase catalytic" evidence="1">
    <location>
        <begin position="6"/>
        <end position="154"/>
    </location>
</feature>
<evidence type="ECO:0000259" key="1">
    <source>
        <dbReference type="PROSITE" id="PS51736"/>
    </source>
</evidence>
<proteinExistence type="predicted"/>
<protein>
    <submittedName>
        <fullName evidence="3">Recombinase family protein</fullName>
    </submittedName>
</protein>
<dbReference type="InterPro" id="IPR036162">
    <property type="entry name" value="Resolvase-like_N_sf"/>
</dbReference>
<dbReference type="Pfam" id="PF13408">
    <property type="entry name" value="Zn_ribbon_recom"/>
    <property type="match status" value="1"/>
</dbReference>
<comment type="caution">
    <text evidence="3">The sequence shown here is derived from an EMBL/GenBank/DDBJ whole genome shotgun (WGS) entry which is preliminary data.</text>
</comment>
<reference evidence="3" key="1">
    <citation type="submission" date="2023-06" db="EMBL/GenBank/DDBJ databases">
        <title>Sysu t00192.</title>
        <authorList>
            <person name="Gao L."/>
            <person name="Fang B.-Z."/>
            <person name="Li W.-J."/>
        </authorList>
    </citation>
    <scope>NUCLEOTIDE SEQUENCE</scope>
    <source>
        <strain evidence="3">SYSU T00192</strain>
    </source>
</reference>
<dbReference type="Gene3D" id="3.90.1750.20">
    <property type="entry name" value="Putative Large Serine Recombinase, Chain B, Domain 2"/>
    <property type="match status" value="1"/>
</dbReference>
<dbReference type="SMART" id="SM00857">
    <property type="entry name" value="Resolvase"/>
    <property type="match status" value="1"/>
</dbReference>
<dbReference type="Proteomes" id="UP001172728">
    <property type="component" value="Unassembled WGS sequence"/>
</dbReference>
<name>A0ABT8GCW6_9MICO</name>
<dbReference type="PROSITE" id="PS51737">
    <property type="entry name" value="RECOMBINASE_DNA_BIND"/>
    <property type="match status" value="1"/>
</dbReference>
<dbReference type="CDD" id="cd00338">
    <property type="entry name" value="Ser_Recombinase"/>
    <property type="match status" value="1"/>
</dbReference>
<dbReference type="PANTHER" id="PTHR30461">
    <property type="entry name" value="DNA-INVERTASE FROM LAMBDOID PROPHAGE"/>
    <property type="match status" value="1"/>
</dbReference>
<evidence type="ECO:0000313" key="3">
    <source>
        <dbReference type="EMBL" id="MDN4476892.1"/>
    </source>
</evidence>
<evidence type="ECO:0000313" key="4">
    <source>
        <dbReference type="Proteomes" id="UP001172728"/>
    </source>
</evidence>
<accession>A0ABT8GCW6</accession>
<dbReference type="InterPro" id="IPR050639">
    <property type="entry name" value="SSR_resolvase"/>
</dbReference>
<dbReference type="Pfam" id="PF00239">
    <property type="entry name" value="Resolvase"/>
    <property type="match status" value="1"/>
</dbReference>
<keyword evidence="4" id="KW-1185">Reference proteome</keyword>
<organism evidence="3 4">
    <name type="scientific">Demequina litoralis</name>
    <dbReference type="NCBI Taxonomy" id="3051660"/>
    <lineage>
        <taxon>Bacteria</taxon>
        <taxon>Bacillati</taxon>
        <taxon>Actinomycetota</taxon>
        <taxon>Actinomycetes</taxon>
        <taxon>Micrococcales</taxon>
        <taxon>Demequinaceae</taxon>
        <taxon>Demequina</taxon>
    </lineage>
</organism>
<dbReference type="PANTHER" id="PTHR30461:SF23">
    <property type="entry name" value="DNA RECOMBINASE-RELATED"/>
    <property type="match status" value="1"/>
</dbReference>
<dbReference type="SUPFAM" id="SSF53041">
    <property type="entry name" value="Resolvase-like"/>
    <property type="match status" value="1"/>
</dbReference>
<dbReference type="EMBL" id="JAUHPW010000013">
    <property type="protein sequence ID" value="MDN4476892.1"/>
    <property type="molecule type" value="Genomic_DNA"/>
</dbReference>
<dbReference type="InterPro" id="IPR038109">
    <property type="entry name" value="DNA_bind_recomb_sf"/>
</dbReference>
<dbReference type="InterPro" id="IPR011109">
    <property type="entry name" value="DNA_bind_recombinase_dom"/>
</dbReference>
<sequence length="468" mass="52030">MAERTAVALYARISRDPNGDMLGVTRQLQDCRAEAERRGWTVAEEYVDDDTSAYSGKSRPAYERMLRDITDGLIDGVIVYRMDRLHRRPLELEHFADTCKAAGLTDVVSLQGEFDMGKSDGLFVARLMASVAAHESHVKSERIKRKFLQTAETGAPYMGGGHRPFGYRDDRMTPHEVEAAAFRDAAARVLAGETLYSVAGCMEAQEVTGTKGSKMTPSALRSLLLSPRNYGMRVHQGQIIGEGTWTPLISAEDGERLRLLLTDPKRRTNRAARRYLLSGMLICGKCGATMKSHPRNGVRRYGCGIQSTKHNPCKGTYIVAEPVEALIAEAVLVRLDSPELVGALTSTVDEDKVHAVGDEIASDQRRMDDLAAMFADGDISREEWKVARDRIEARMEANRKALARMTRRDAIEDYIGQGASLRDQWDSLNLSKQVPIIKAVIESVTIMPSRASGMQRFDPSRVQPVWRL</sequence>
<dbReference type="Gene3D" id="3.40.50.1390">
    <property type="entry name" value="Resolvase, N-terminal catalytic domain"/>
    <property type="match status" value="1"/>
</dbReference>
<dbReference type="InterPro" id="IPR025827">
    <property type="entry name" value="Zn_ribbon_recom_dom"/>
</dbReference>
<feature type="domain" description="Recombinase" evidence="2">
    <location>
        <begin position="164"/>
        <end position="267"/>
    </location>
</feature>
<dbReference type="RefSeq" id="WP_301135741.1">
    <property type="nucleotide sequence ID" value="NZ_JAUHPW010000013.1"/>
</dbReference>
<evidence type="ECO:0000259" key="2">
    <source>
        <dbReference type="PROSITE" id="PS51737"/>
    </source>
</evidence>
<dbReference type="Pfam" id="PF07508">
    <property type="entry name" value="Recombinase"/>
    <property type="match status" value="1"/>
</dbReference>